<comment type="caution">
    <text evidence="9">The sequence shown here is derived from an EMBL/GenBank/DDBJ whole genome shotgun (WGS) entry which is preliminary data.</text>
</comment>
<evidence type="ECO:0000256" key="7">
    <source>
        <dbReference type="PROSITE-ProRule" id="PRU00042"/>
    </source>
</evidence>
<evidence type="ECO:0000256" key="1">
    <source>
        <dbReference type="ARBA" id="ARBA00004123"/>
    </source>
</evidence>
<name>A0A1X2GB38_9FUNG</name>
<evidence type="ECO:0000256" key="3">
    <source>
        <dbReference type="ARBA" id="ARBA00022737"/>
    </source>
</evidence>
<accession>A0A1X2GB38</accession>
<evidence type="ECO:0000259" key="8">
    <source>
        <dbReference type="PROSITE" id="PS50157"/>
    </source>
</evidence>
<dbReference type="PROSITE" id="PS00028">
    <property type="entry name" value="ZINC_FINGER_C2H2_1"/>
    <property type="match status" value="4"/>
</dbReference>
<dbReference type="SUPFAM" id="SSF57667">
    <property type="entry name" value="beta-beta-alpha zinc fingers"/>
    <property type="match status" value="2"/>
</dbReference>
<feature type="domain" description="C2H2-type" evidence="8">
    <location>
        <begin position="107"/>
        <end position="130"/>
    </location>
</feature>
<dbReference type="GO" id="GO:0000981">
    <property type="term" value="F:DNA-binding transcription factor activity, RNA polymerase II-specific"/>
    <property type="evidence" value="ECO:0007669"/>
    <property type="project" value="TreeGrafter"/>
</dbReference>
<dbReference type="FunFam" id="3.30.160.60:FF:001498">
    <property type="entry name" value="Zinc finger protein 404"/>
    <property type="match status" value="1"/>
</dbReference>
<reference evidence="9 10" key="1">
    <citation type="submission" date="2016-07" db="EMBL/GenBank/DDBJ databases">
        <title>Pervasive Adenine N6-methylation of Active Genes in Fungi.</title>
        <authorList>
            <consortium name="DOE Joint Genome Institute"/>
            <person name="Mondo S.J."/>
            <person name="Dannebaum R.O."/>
            <person name="Kuo R.C."/>
            <person name="Labutti K."/>
            <person name="Haridas S."/>
            <person name="Kuo A."/>
            <person name="Salamov A."/>
            <person name="Ahrendt S.R."/>
            <person name="Lipzen A."/>
            <person name="Sullivan W."/>
            <person name="Andreopoulos W.B."/>
            <person name="Clum A."/>
            <person name="Lindquist E."/>
            <person name="Daum C."/>
            <person name="Ramamoorthy G.K."/>
            <person name="Gryganskyi A."/>
            <person name="Culley D."/>
            <person name="Magnuson J.K."/>
            <person name="James T.Y."/>
            <person name="O'Malley M.A."/>
            <person name="Stajich J.E."/>
            <person name="Spatafora J.W."/>
            <person name="Visel A."/>
            <person name="Grigoriev I.V."/>
        </authorList>
    </citation>
    <scope>NUCLEOTIDE SEQUENCE [LARGE SCALE GENOMIC DNA]</scope>
    <source>
        <strain evidence="9 10">NRRL 3301</strain>
    </source>
</reference>
<dbReference type="GO" id="GO:0008270">
    <property type="term" value="F:zinc ion binding"/>
    <property type="evidence" value="ECO:0007669"/>
    <property type="project" value="UniProtKB-KW"/>
</dbReference>
<feature type="domain" description="C2H2-type" evidence="8">
    <location>
        <begin position="17"/>
        <end position="46"/>
    </location>
</feature>
<dbReference type="FunFam" id="3.30.160.60:FF:001732">
    <property type="entry name" value="Zgc:162936"/>
    <property type="match status" value="1"/>
</dbReference>
<dbReference type="InterPro" id="IPR036236">
    <property type="entry name" value="Znf_C2H2_sf"/>
</dbReference>
<dbReference type="PROSITE" id="PS50157">
    <property type="entry name" value="ZINC_FINGER_C2H2_2"/>
    <property type="match status" value="4"/>
</dbReference>
<protein>
    <recommendedName>
        <fullName evidence="8">C2H2-type domain-containing protein</fullName>
    </recommendedName>
</protein>
<evidence type="ECO:0000313" key="10">
    <source>
        <dbReference type="Proteomes" id="UP000242146"/>
    </source>
</evidence>
<comment type="subcellular location">
    <subcellularLocation>
        <location evidence="1">Nucleus</location>
    </subcellularLocation>
</comment>
<dbReference type="PANTHER" id="PTHR23235:SF120">
    <property type="entry name" value="KRUPPEL-LIKE FACTOR 15"/>
    <property type="match status" value="1"/>
</dbReference>
<dbReference type="AlphaFoldDB" id="A0A1X2GB38"/>
<dbReference type="InterPro" id="IPR013087">
    <property type="entry name" value="Znf_C2H2_type"/>
</dbReference>
<keyword evidence="6" id="KW-0539">Nucleus</keyword>
<keyword evidence="5" id="KW-0862">Zinc</keyword>
<evidence type="ECO:0000256" key="5">
    <source>
        <dbReference type="ARBA" id="ARBA00022833"/>
    </source>
</evidence>
<dbReference type="GO" id="GO:0000978">
    <property type="term" value="F:RNA polymerase II cis-regulatory region sequence-specific DNA binding"/>
    <property type="evidence" value="ECO:0007669"/>
    <property type="project" value="TreeGrafter"/>
</dbReference>
<sequence length="241" mass="27671">MNIPSLLNNDTTPMRSYGCEWPACLKTFTRKSDLIRHYRIHTGERPYPCDWPGCSREFTQRSGLTVHRRTHTGERPHVCEFPSCQKSFSDSSSLARHRRTHTGKRPYQCEHCQKLFTRKTTVLRHQRSTHPDIPITSPEVRYAESNRSTFPIYNEPAITTIPKHHPSPITKFKESSFSTLPDANPAISTMPPFNESTISSIPKFSNDTPISTHPRMPLSMSTMPKMPLAPFRPAYALYEDL</sequence>
<dbReference type="PANTHER" id="PTHR23235">
    <property type="entry name" value="KRUEPPEL-LIKE TRANSCRIPTION FACTOR"/>
    <property type="match status" value="1"/>
</dbReference>
<evidence type="ECO:0000313" key="9">
    <source>
        <dbReference type="EMBL" id="ORX49528.1"/>
    </source>
</evidence>
<dbReference type="STRING" id="101127.A0A1X2GB38"/>
<feature type="domain" description="C2H2-type" evidence="8">
    <location>
        <begin position="77"/>
        <end position="106"/>
    </location>
</feature>
<evidence type="ECO:0000256" key="6">
    <source>
        <dbReference type="ARBA" id="ARBA00023242"/>
    </source>
</evidence>
<evidence type="ECO:0000256" key="2">
    <source>
        <dbReference type="ARBA" id="ARBA00022723"/>
    </source>
</evidence>
<dbReference type="OrthoDB" id="654211at2759"/>
<dbReference type="FunFam" id="3.30.160.60:FF:000125">
    <property type="entry name" value="Putative zinc finger protein 143"/>
    <property type="match status" value="2"/>
</dbReference>
<dbReference type="GO" id="GO:0045893">
    <property type="term" value="P:positive regulation of DNA-templated transcription"/>
    <property type="evidence" value="ECO:0007669"/>
    <property type="project" value="UniProtKB-ARBA"/>
</dbReference>
<keyword evidence="10" id="KW-1185">Reference proteome</keyword>
<evidence type="ECO:0000256" key="4">
    <source>
        <dbReference type="ARBA" id="ARBA00022771"/>
    </source>
</evidence>
<feature type="domain" description="C2H2-type" evidence="8">
    <location>
        <begin position="47"/>
        <end position="76"/>
    </location>
</feature>
<organism evidence="9 10">
    <name type="scientific">Hesseltinella vesiculosa</name>
    <dbReference type="NCBI Taxonomy" id="101127"/>
    <lineage>
        <taxon>Eukaryota</taxon>
        <taxon>Fungi</taxon>
        <taxon>Fungi incertae sedis</taxon>
        <taxon>Mucoromycota</taxon>
        <taxon>Mucoromycotina</taxon>
        <taxon>Mucoromycetes</taxon>
        <taxon>Mucorales</taxon>
        <taxon>Cunninghamellaceae</taxon>
        <taxon>Hesseltinella</taxon>
    </lineage>
</organism>
<keyword evidence="2" id="KW-0479">Metal-binding</keyword>
<dbReference type="GO" id="GO:0005634">
    <property type="term" value="C:nucleus"/>
    <property type="evidence" value="ECO:0007669"/>
    <property type="project" value="UniProtKB-SubCell"/>
</dbReference>
<gene>
    <name evidence="9" type="ORF">DM01DRAFT_1338198</name>
</gene>
<dbReference type="GO" id="GO:0005694">
    <property type="term" value="C:chromosome"/>
    <property type="evidence" value="ECO:0007669"/>
    <property type="project" value="UniProtKB-ARBA"/>
</dbReference>
<dbReference type="Proteomes" id="UP000242146">
    <property type="component" value="Unassembled WGS sequence"/>
</dbReference>
<dbReference type="Gene3D" id="3.30.160.60">
    <property type="entry name" value="Classic Zinc Finger"/>
    <property type="match status" value="4"/>
</dbReference>
<keyword evidence="4 7" id="KW-0863">Zinc-finger</keyword>
<keyword evidence="3" id="KW-0677">Repeat</keyword>
<dbReference type="Pfam" id="PF00096">
    <property type="entry name" value="zf-C2H2"/>
    <property type="match status" value="4"/>
</dbReference>
<dbReference type="EMBL" id="MCGT01000026">
    <property type="protein sequence ID" value="ORX49528.1"/>
    <property type="molecule type" value="Genomic_DNA"/>
</dbReference>
<dbReference type="SMART" id="SM00355">
    <property type="entry name" value="ZnF_C2H2"/>
    <property type="match status" value="4"/>
</dbReference>
<proteinExistence type="predicted"/>